<evidence type="ECO:0000313" key="2">
    <source>
        <dbReference type="EMBL" id="VDD74570.1"/>
    </source>
</evidence>
<dbReference type="Pfam" id="PF02450">
    <property type="entry name" value="LCAT"/>
    <property type="match status" value="2"/>
</dbReference>
<dbReference type="InterPro" id="IPR029058">
    <property type="entry name" value="AB_hydrolase_fold"/>
</dbReference>
<proteinExistence type="predicted"/>
<dbReference type="GO" id="GO:0008374">
    <property type="term" value="F:O-acyltransferase activity"/>
    <property type="evidence" value="ECO:0007669"/>
    <property type="project" value="InterPro"/>
</dbReference>
<feature type="signal peptide" evidence="1">
    <location>
        <begin position="1"/>
        <end position="22"/>
    </location>
</feature>
<keyword evidence="3" id="KW-1185">Reference proteome</keyword>
<dbReference type="OrthoDB" id="190846at2759"/>
<feature type="chain" id="PRO_5030017386" description="Group XV phospholipase A2" evidence="1">
    <location>
        <begin position="23"/>
        <end position="428"/>
    </location>
</feature>
<dbReference type="SUPFAM" id="SSF53474">
    <property type="entry name" value="alpha/beta-Hydrolases"/>
    <property type="match status" value="1"/>
</dbReference>
<keyword evidence="1" id="KW-0732">Signal</keyword>
<dbReference type="Proteomes" id="UP000267029">
    <property type="component" value="Unassembled WGS sequence"/>
</dbReference>
<evidence type="ECO:0000313" key="3">
    <source>
        <dbReference type="Proteomes" id="UP000267029"/>
    </source>
</evidence>
<reference evidence="2 3" key="1">
    <citation type="submission" date="2018-10" db="EMBL/GenBank/DDBJ databases">
        <authorList>
            <consortium name="Pathogen Informatics"/>
        </authorList>
    </citation>
    <scope>NUCLEOTIDE SEQUENCE [LARGE SCALE GENOMIC DNA]</scope>
</reference>
<protein>
    <recommendedName>
        <fullName evidence="4">Group XV phospholipase A2</fullName>
    </recommendedName>
</protein>
<evidence type="ECO:0000256" key="1">
    <source>
        <dbReference type="SAM" id="SignalP"/>
    </source>
</evidence>
<accession>A0A0R3U2A6</accession>
<organism evidence="2 3">
    <name type="scientific">Mesocestoides corti</name>
    <name type="common">Flatworm</name>
    <dbReference type="NCBI Taxonomy" id="53468"/>
    <lineage>
        <taxon>Eukaryota</taxon>
        <taxon>Metazoa</taxon>
        <taxon>Spiralia</taxon>
        <taxon>Lophotrochozoa</taxon>
        <taxon>Platyhelminthes</taxon>
        <taxon>Cestoda</taxon>
        <taxon>Eucestoda</taxon>
        <taxon>Cyclophyllidea</taxon>
        <taxon>Mesocestoididae</taxon>
        <taxon>Mesocestoides</taxon>
    </lineage>
</organism>
<dbReference type="AlphaFoldDB" id="A0A0R3U2A6"/>
<dbReference type="GO" id="GO:0006629">
    <property type="term" value="P:lipid metabolic process"/>
    <property type="evidence" value="ECO:0007669"/>
    <property type="project" value="InterPro"/>
</dbReference>
<dbReference type="PANTHER" id="PTHR11440">
    <property type="entry name" value="LECITHIN-CHOLESTEROL ACYLTRANSFERASE-RELATED"/>
    <property type="match status" value="1"/>
</dbReference>
<name>A0A0R3U2A6_MESCO</name>
<evidence type="ECO:0008006" key="4">
    <source>
        <dbReference type="Google" id="ProtNLM"/>
    </source>
</evidence>
<gene>
    <name evidence="2" type="ORF">MCOS_LOCUS573</name>
</gene>
<dbReference type="Gene3D" id="3.40.50.1820">
    <property type="entry name" value="alpha/beta hydrolase"/>
    <property type="match status" value="2"/>
</dbReference>
<sequence length="428" mass="48282">MLMHLPILLLAYALVFPKSSHAFVISIDALRMRIKASLPHPLIMIPGDGGSQAYAQFKDHKSDPFQIWIDLRYIITPRTFCDYFKLVYNNETRRSEDNDKASISFPGWGETWPVDNLDSRPHTVTKYFQDVTNAFTANPYYVSNFTIRGAPFDFRKAPNENEDFNPKMKLLVEETFRNGGNQRVVLLAHSLGTLYALNFLNNQTTSWKQRYIKALVAASGPLGGSVKALKIQASGDNFGIYFGNPLWYREVQRSMPSLAFLLPDPRIWPDDEIVIFTPTKNYTVHDYKEFFYDIGYPEGYQMYLDTKPIVDGFVGPTGVDEVHCVYGSGVSTTMAMVYGPATPTRGAFPDQVPSLLYGDGDGTVNIRSLERCLRWSGVRSMVLPKVGHLDVIQDPRFIDRLKAITNANKYAPLRGSLWAALLSSLGLQ</sequence>
<dbReference type="InterPro" id="IPR003386">
    <property type="entry name" value="LACT/PDAT_acylTrfase"/>
</dbReference>
<dbReference type="STRING" id="53468.A0A0R3U2A6"/>
<dbReference type="EMBL" id="UXSR01000052">
    <property type="protein sequence ID" value="VDD74570.1"/>
    <property type="molecule type" value="Genomic_DNA"/>
</dbReference>